<reference evidence="1" key="2">
    <citation type="submission" date="2022-06" db="UniProtKB">
        <authorList>
            <consortium name="EnsemblMetazoa"/>
        </authorList>
    </citation>
    <scope>IDENTIFICATION</scope>
</reference>
<dbReference type="AlphaFoldDB" id="A0A8R1TNI1"/>
<dbReference type="Proteomes" id="UP000024404">
    <property type="component" value="Unassembled WGS sequence"/>
</dbReference>
<keyword evidence="2" id="KW-1185">Reference proteome</keyword>
<dbReference type="EMBL" id="CMVM020000331">
    <property type="status" value="NOT_ANNOTATED_CDS"/>
    <property type="molecule type" value="Genomic_DNA"/>
</dbReference>
<proteinExistence type="predicted"/>
<accession>A0A8R1TNI1</accession>
<sequence>MKRNGSVNDFERDIKVVQMGVRSRFKDAMAVLERIPNPQSIRLPKFRILENEPSEEMYRMISLNILPHHSLPTVVNPVSCSSNDDEVQKRLEDNFAFPQKRSEDNSSNEQIVNIDLTCAESEMVSHYNFTDDEYLKHDSSATKFIRPISAEVCYD</sequence>
<organism evidence="1 2">
    <name type="scientific">Onchocerca volvulus</name>
    <dbReference type="NCBI Taxonomy" id="6282"/>
    <lineage>
        <taxon>Eukaryota</taxon>
        <taxon>Metazoa</taxon>
        <taxon>Ecdysozoa</taxon>
        <taxon>Nematoda</taxon>
        <taxon>Chromadorea</taxon>
        <taxon>Rhabditida</taxon>
        <taxon>Spirurina</taxon>
        <taxon>Spiruromorpha</taxon>
        <taxon>Filarioidea</taxon>
        <taxon>Onchocercidae</taxon>
        <taxon>Onchocerca</taxon>
    </lineage>
</organism>
<dbReference type="EnsemblMetazoa" id="OVOC13480.1">
    <property type="protein sequence ID" value="OVOC13480.1"/>
    <property type="gene ID" value="WBGene00255497"/>
</dbReference>
<name>A0A8R1TNI1_ONCVO</name>
<evidence type="ECO:0000313" key="1">
    <source>
        <dbReference type="EnsemblMetazoa" id="OVOC13480.1"/>
    </source>
</evidence>
<protein>
    <submittedName>
        <fullName evidence="1">Uncharacterized protein</fullName>
    </submittedName>
</protein>
<reference evidence="2" key="1">
    <citation type="submission" date="2013-10" db="EMBL/GenBank/DDBJ databases">
        <title>Genome sequencing of Onchocerca volvulus.</title>
        <authorList>
            <person name="Cotton J."/>
            <person name="Tsai J."/>
            <person name="Stanley E."/>
            <person name="Tracey A."/>
            <person name="Holroyd N."/>
            <person name="Lustigman S."/>
            <person name="Berriman M."/>
        </authorList>
    </citation>
    <scope>NUCLEOTIDE SEQUENCE</scope>
</reference>
<evidence type="ECO:0000313" key="2">
    <source>
        <dbReference type="Proteomes" id="UP000024404"/>
    </source>
</evidence>